<protein>
    <submittedName>
        <fullName evidence="1">Uncharacterized protein</fullName>
    </submittedName>
</protein>
<name>A0A0F9RPL5_9ZZZZ</name>
<dbReference type="AlphaFoldDB" id="A0A0F9RPL5"/>
<organism evidence="1">
    <name type="scientific">marine sediment metagenome</name>
    <dbReference type="NCBI Taxonomy" id="412755"/>
    <lineage>
        <taxon>unclassified sequences</taxon>
        <taxon>metagenomes</taxon>
        <taxon>ecological metagenomes</taxon>
    </lineage>
</organism>
<evidence type="ECO:0000313" key="1">
    <source>
        <dbReference type="EMBL" id="KKN26891.1"/>
    </source>
</evidence>
<comment type="caution">
    <text evidence="1">The sequence shown here is derived from an EMBL/GenBank/DDBJ whole genome shotgun (WGS) entry which is preliminary data.</text>
</comment>
<reference evidence="1" key="1">
    <citation type="journal article" date="2015" name="Nature">
        <title>Complex archaea that bridge the gap between prokaryotes and eukaryotes.</title>
        <authorList>
            <person name="Spang A."/>
            <person name="Saw J.H."/>
            <person name="Jorgensen S.L."/>
            <person name="Zaremba-Niedzwiedzka K."/>
            <person name="Martijn J."/>
            <person name="Lind A.E."/>
            <person name="van Eijk R."/>
            <person name="Schleper C."/>
            <person name="Guy L."/>
            <person name="Ettema T.J."/>
        </authorList>
    </citation>
    <scope>NUCLEOTIDE SEQUENCE</scope>
</reference>
<dbReference type="InterPro" id="IPR027417">
    <property type="entry name" value="P-loop_NTPase"/>
</dbReference>
<sequence length="33" mass="3804">ILISTDCMAEGIDLQFSADQIINYESFKKLLKR</sequence>
<feature type="non-terminal residue" evidence="1">
    <location>
        <position position="1"/>
    </location>
</feature>
<gene>
    <name evidence="1" type="ORF">LCGC14_0870110</name>
</gene>
<dbReference type="Gene3D" id="3.40.50.300">
    <property type="entry name" value="P-loop containing nucleotide triphosphate hydrolases"/>
    <property type="match status" value="1"/>
</dbReference>
<dbReference type="EMBL" id="LAZR01002685">
    <property type="protein sequence ID" value="KKN26891.1"/>
    <property type="molecule type" value="Genomic_DNA"/>
</dbReference>
<proteinExistence type="predicted"/>
<accession>A0A0F9RPL5</accession>